<sequence>MNITFEQAKRYGFDFGRNAREWITKDNMPRLIQDAALITQANSTIPAELLAYIDPTVIEILTAPRNARELFNEEKRGDWTTPYFKWRADEVTGNTAAYSDFGQFGVAGVNSEWHTREQYRFQTIIQYGDLEQDMAAQAKINLAAAKQRSAATTIDIDANKFYLLGVAGKEIYGVLNDPNLQAAITPISVSGATAWSSKDAIARYNDVIKLFTQLVNQLSGLVDEKSVLKLACSPGLRTLLAEPTQLGVTVMSMLKEYFPNMVFVSLPQLGAANAPAAAETMILIAPEVLGNETGLLGFGEKIRMGRIVPSLSSFAQKVTGTTYGGVIRVPAAVAQMTGM</sequence>
<accession>A0AB39VL27</accession>
<gene>
    <name evidence="1" type="ORF">AB3G37_15005</name>
</gene>
<protein>
    <submittedName>
        <fullName evidence="1">Major capsid family protein</fullName>
    </submittedName>
</protein>
<dbReference type="AlphaFoldDB" id="A0AB39VL27"/>
<dbReference type="InterPro" id="IPR020049">
    <property type="entry name" value="Major_capsid-like"/>
</dbReference>
<reference evidence="1" key="1">
    <citation type="submission" date="2024-07" db="EMBL/GenBank/DDBJ databases">
        <authorList>
            <person name="Biller S.J."/>
        </authorList>
    </citation>
    <scope>NUCLEOTIDE SEQUENCE</scope>
    <source>
        <strain evidence="1">WC2420</strain>
    </source>
</reference>
<organism evidence="1">
    <name type="scientific">Rouxiella sp. WC2420</name>
    <dbReference type="NCBI Taxonomy" id="3234145"/>
    <lineage>
        <taxon>Bacteria</taxon>
        <taxon>Pseudomonadati</taxon>
        <taxon>Pseudomonadota</taxon>
        <taxon>Gammaproteobacteria</taxon>
        <taxon>Enterobacterales</taxon>
        <taxon>Yersiniaceae</taxon>
        <taxon>Rouxiella</taxon>
    </lineage>
</organism>
<dbReference type="Pfam" id="PF09950">
    <property type="entry name" value="Major_capside"/>
    <property type="match status" value="1"/>
</dbReference>
<dbReference type="RefSeq" id="WP_369788318.1">
    <property type="nucleotide sequence ID" value="NZ_CP165628.1"/>
</dbReference>
<dbReference type="EMBL" id="CP165628">
    <property type="protein sequence ID" value="XDU70876.1"/>
    <property type="molecule type" value="Genomic_DNA"/>
</dbReference>
<evidence type="ECO:0000313" key="1">
    <source>
        <dbReference type="EMBL" id="XDU70876.1"/>
    </source>
</evidence>
<proteinExistence type="predicted"/>
<name>A0AB39VL27_9GAMM</name>